<protein>
    <recommendedName>
        <fullName evidence="1">TFIIS central domain-containing protein</fullName>
    </recommendedName>
</protein>
<dbReference type="PROSITE" id="PS51321">
    <property type="entry name" value="TFIIS_CENTRAL"/>
    <property type="match status" value="1"/>
</dbReference>
<comment type="caution">
    <text evidence="2">The sequence shown here is derived from an EMBL/GenBank/DDBJ whole genome shotgun (WGS) entry which is preliminary data.</text>
</comment>
<keyword evidence="3" id="KW-1185">Reference proteome</keyword>
<organism evidence="2 3">
    <name type="scientific">Rhodoferax ferrireducens</name>
    <dbReference type="NCBI Taxonomy" id="192843"/>
    <lineage>
        <taxon>Bacteria</taxon>
        <taxon>Pseudomonadati</taxon>
        <taxon>Pseudomonadota</taxon>
        <taxon>Betaproteobacteria</taxon>
        <taxon>Burkholderiales</taxon>
        <taxon>Comamonadaceae</taxon>
        <taxon>Rhodoferax</taxon>
    </lineage>
</organism>
<dbReference type="EMBL" id="JAVDXT010000009">
    <property type="protein sequence ID" value="MDR7380402.1"/>
    <property type="molecule type" value="Genomic_DNA"/>
</dbReference>
<evidence type="ECO:0000313" key="3">
    <source>
        <dbReference type="Proteomes" id="UP001180487"/>
    </source>
</evidence>
<evidence type="ECO:0000313" key="2">
    <source>
        <dbReference type="EMBL" id="MDR7380402.1"/>
    </source>
</evidence>
<proteinExistence type="predicted"/>
<feature type="domain" description="TFIIS central" evidence="1">
    <location>
        <begin position="1"/>
        <end position="34"/>
    </location>
</feature>
<gene>
    <name evidence="2" type="ORF">J2X19_005109</name>
</gene>
<reference evidence="2 3" key="1">
    <citation type="submission" date="2023-07" db="EMBL/GenBank/DDBJ databases">
        <title>Sorghum-associated microbial communities from plants grown in Nebraska, USA.</title>
        <authorList>
            <person name="Schachtman D."/>
        </authorList>
    </citation>
    <scope>NUCLEOTIDE SEQUENCE [LARGE SCALE GENOMIC DNA]</scope>
    <source>
        <strain evidence="2 3">BE313</strain>
    </source>
</reference>
<dbReference type="InterPro" id="IPR003618">
    <property type="entry name" value="TFIIS_cen_dom"/>
</dbReference>
<evidence type="ECO:0000259" key="1">
    <source>
        <dbReference type="PROSITE" id="PS51321"/>
    </source>
</evidence>
<name>A0ABU2CGT4_9BURK</name>
<sequence length="83" mass="9499">MKNTDFTVAELREIQDALQREQMRMCTVGQTRQELEYQSLENVWSARKKLIDVLVGIPLPAWVNEAEQQVAAAVANPKIIEED</sequence>
<dbReference type="Proteomes" id="UP001180487">
    <property type="component" value="Unassembled WGS sequence"/>
</dbReference>
<accession>A0ABU2CGT4</accession>
<dbReference type="RefSeq" id="WP_310377218.1">
    <property type="nucleotide sequence ID" value="NZ_JAVDXT010000009.1"/>
</dbReference>